<keyword evidence="3" id="KW-1185">Reference proteome</keyword>
<comment type="caution">
    <text evidence="2">The sequence shown here is derived from an EMBL/GenBank/DDBJ whole genome shotgun (WGS) entry which is preliminary data.</text>
</comment>
<feature type="compositionally biased region" description="Basic residues" evidence="1">
    <location>
        <begin position="98"/>
        <end position="110"/>
    </location>
</feature>
<name>A0A8X6S204_TRICX</name>
<evidence type="ECO:0000313" key="3">
    <source>
        <dbReference type="Proteomes" id="UP000887159"/>
    </source>
</evidence>
<feature type="compositionally biased region" description="Polar residues" evidence="1">
    <location>
        <begin position="111"/>
        <end position="120"/>
    </location>
</feature>
<organism evidence="2 3">
    <name type="scientific">Trichonephila clavipes</name>
    <name type="common">Golden silk orbweaver</name>
    <name type="synonym">Nephila clavipes</name>
    <dbReference type="NCBI Taxonomy" id="2585209"/>
    <lineage>
        <taxon>Eukaryota</taxon>
        <taxon>Metazoa</taxon>
        <taxon>Ecdysozoa</taxon>
        <taxon>Arthropoda</taxon>
        <taxon>Chelicerata</taxon>
        <taxon>Arachnida</taxon>
        <taxon>Araneae</taxon>
        <taxon>Araneomorphae</taxon>
        <taxon>Entelegynae</taxon>
        <taxon>Araneoidea</taxon>
        <taxon>Nephilidae</taxon>
        <taxon>Trichonephila</taxon>
    </lineage>
</organism>
<sequence>MSPSKALTSAPQESTNDGLINIKVEQKELRLAIAQDLLTTINSKPVFLRLLVVPRYDNAKEKMSCFESSKIRQNTTVENTIPKEAFRKCFWQWMVHHPKRRRKRKRKSTGHKSNSSVLHSQSRKREKPLTRKNLSTLLKASPSLPFHSSMDIVYSVRCPSQRLEENSVYHGKGLA</sequence>
<reference evidence="2" key="1">
    <citation type="submission" date="2020-08" db="EMBL/GenBank/DDBJ databases">
        <title>Multicomponent nature underlies the extraordinary mechanical properties of spider dragline silk.</title>
        <authorList>
            <person name="Kono N."/>
            <person name="Nakamura H."/>
            <person name="Mori M."/>
            <person name="Yoshida Y."/>
            <person name="Ohtoshi R."/>
            <person name="Malay A.D."/>
            <person name="Moran D.A.P."/>
            <person name="Tomita M."/>
            <person name="Numata K."/>
            <person name="Arakawa K."/>
        </authorList>
    </citation>
    <scope>NUCLEOTIDE SEQUENCE</scope>
</reference>
<dbReference type="AlphaFoldDB" id="A0A8X6S204"/>
<proteinExistence type="predicted"/>
<evidence type="ECO:0000256" key="1">
    <source>
        <dbReference type="SAM" id="MobiDB-lite"/>
    </source>
</evidence>
<accession>A0A8X6S204</accession>
<dbReference type="Proteomes" id="UP000887159">
    <property type="component" value="Unassembled WGS sequence"/>
</dbReference>
<protein>
    <submittedName>
        <fullName evidence="2">Uncharacterized protein</fullName>
    </submittedName>
</protein>
<gene>
    <name evidence="2" type="ORF">TNCV_561081</name>
</gene>
<feature type="region of interest" description="Disordered" evidence="1">
    <location>
        <begin position="98"/>
        <end position="132"/>
    </location>
</feature>
<dbReference type="EMBL" id="BMAU01021248">
    <property type="protein sequence ID" value="GFY04976.1"/>
    <property type="molecule type" value="Genomic_DNA"/>
</dbReference>
<evidence type="ECO:0000313" key="2">
    <source>
        <dbReference type="EMBL" id="GFY04976.1"/>
    </source>
</evidence>